<comment type="caution">
    <text evidence="1">The sequence shown here is derived from an EMBL/GenBank/DDBJ whole genome shotgun (WGS) entry which is preliminary data.</text>
</comment>
<accession>E7QR27</accession>
<gene>
    <name evidence="1" type="ORF">ZOD2009_06249</name>
</gene>
<reference evidence="1 2" key="1">
    <citation type="journal article" date="2014" name="ISME J.">
        <title>Trehalose/2-sulfotrehalose biosynthesis and glycine-betaine uptake are widely spread mechanisms for osmoadaptation in the Halobacteriales.</title>
        <authorList>
            <person name="Youssef N.H."/>
            <person name="Savage-Ashlock K.N."/>
            <person name="McCully A.L."/>
            <person name="Luedtke B."/>
            <person name="Shaw E.I."/>
            <person name="Hoff W.D."/>
            <person name="Elshahed M.S."/>
        </authorList>
    </citation>
    <scope>NUCLEOTIDE SEQUENCE [LARGE SCALE GENOMIC DNA]</scope>
    <source>
        <strain evidence="1 2">DX253</strain>
    </source>
</reference>
<dbReference type="AlphaFoldDB" id="E7QR27"/>
<dbReference type="EMBL" id="AEMG01000005">
    <property type="protein sequence ID" value="EFW92935.1"/>
    <property type="molecule type" value="Genomic_DNA"/>
</dbReference>
<evidence type="ECO:0000313" key="2">
    <source>
        <dbReference type="Proteomes" id="UP000003751"/>
    </source>
</evidence>
<sequence length="47" mass="4944">MVSVSTVAPLTITSTLVNTMPFPYGSTVFPRMGPTSALPRFPVTVSS</sequence>
<name>E7QR27_HALPU</name>
<dbReference type="Proteomes" id="UP000003751">
    <property type="component" value="Unassembled WGS sequence"/>
</dbReference>
<protein>
    <submittedName>
        <fullName evidence="1">Uncharacterized protein</fullName>
    </submittedName>
</protein>
<proteinExistence type="predicted"/>
<organism evidence="1 2">
    <name type="scientific">Haladaptatus paucihalophilus DX253</name>
    <dbReference type="NCBI Taxonomy" id="797209"/>
    <lineage>
        <taxon>Archaea</taxon>
        <taxon>Methanobacteriati</taxon>
        <taxon>Methanobacteriota</taxon>
        <taxon>Stenosarchaea group</taxon>
        <taxon>Halobacteria</taxon>
        <taxon>Halobacteriales</taxon>
        <taxon>Haladaptataceae</taxon>
        <taxon>Haladaptatus</taxon>
    </lineage>
</organism>
<evidence type="ECO:0000313" key="1">
    <source>
        <dbReference type="EMBL" id="EFW92935.1"/>
    </source>
</evidence>